<feature type="region of interest" description="Disordered" evidence="1">
    <location>
        <begin position="25"/>
        <end position="88"/>
    </location>
</feature>
<evidence type="ECO:0000313" key="2">
    <source>
        <dbReference type="EMBL" id="CAI6375579.1"/>
    </source>
</evidence>
<protein>
    <submittedName>
        <fullName evidence="2">Uncharacterized protein</fullName>
    </submittedName>
</protein>
<comment type="caution">
    <text evidence="2">The sequence shown here is derived from an EMBL/GenBank/DDBJ whole genome shotgun (WGS) entry which is preliminary data.</text>
</comment>
<reference evidence="2 3" key="1">
    <citation type="submission" date="2023-01" db="EMBL/GenBank/DDBJ databases">
        <authorList>
            <person name="Whitehead M."/>
        </authorList>
    </citation>
    <scope>NUCLEOTIDE SEQUENCE [LARGE SCALE GENOMIC DNA]</scope>
</reference>
<organism evidence="2 3">
    <name type="scientific">Macrosiphum euphorbiae</name>
    <name type="common">potato aphid</name>
    <dbReference type="NCBI Taxonomy" id="13131"/>
    <lineage>
        <taxon>Eukaryota</taxon>
        <taxon>Metazoa</taxon>
        <taxon>Ecdysozoa</taxon>
        <taxon>Arthropoda</taxon>
        <taxon>Hexapoda</taxon>
        <taxon>Insecta</taxon>
        <taxon>Pterygota</taxon>
        <taxon>Neoptera</taxon>
        <taxon>Paraneoptera</taxon>
        <taxon>Hemiptera</taxon>
        <taxon>Sternorrhyncha</taxon>
        <taxon>Aphidomorpha</taxon>
        <taxon>Aphidoidea</taxon>
        <taxon>Aphididae</taxon>
        <taxon>Macrosiphini</taxon>
        <taxon>Macrosiphum</taxon>
    </lineage>
</organism>
<gene>
    <name evidence="2" type="ORF">MEUPH1_LOCUS29055</name>
</gene>
<accession>A0AAV0Y6Y8</accession>
<proteinExistence type="predicted"/>
<name>A0AAV0Y6Y8_9HEMI</name>
<evidence type="ECO:0000256" key="1">
    <source>
        <dbReference type="SAM" id="MobiDB-lite"/>
    </source>
</evidence>
<feature type="compositionally biased region" description="Polar residues" evidence="1">
    <location>
        <begin position="25"/>
        <end position="81"/>
    </location>
</feature>
<dbReference type="AlphaFoldDB" id="A0AAV0Y6Y8"/>
<evidence type="ECO:0000313" key="3">
    <source>
        <dbReference type="Proteomes" id="UP001160148"/>
    </source>
</evidence>
<dbReference type="Proteomes" id="UP001160148">
    <property type="component" value="Unassembled WGS sequence"/>
</dbReference>
<keyword evidence="3" id="KW-1185">Reference proteome</keyword>
<sequence>MQSSLGQWVHDKLCFQKSFKRTATSYKENSTANQRCGSKSNPVRSTSKHSSGFKGQQIPSKITVLRVTNSGRRSPFMSNTKGWLGHPS</sequence>
<dbReference type="EMBL" id="CARXXK010001349">
    <property type="protein sequence ID" value="CAI6375579.1"/>
    <property type="molecule type" value="Genomic_DNA"/>
</dbReference>